<dbReference type="InterPro" id="IPR011990">
    <property type="entry name" value="TPR-like_helical_dom_sf"/>
</dbReference>
<proteinExistence type="predicted"/>
<evidence type="ECO:0000313" key="3">
    <source>
        <dbReference type="EMBL" id="MEW9808711.1"/>
    </source>
</evidence>
<keyword evidence="3" id="KW-0489">Methyltransferase</keyword>
<organism evidence="3 4">
    <name type="scientific">Mesorhizobium marinum</name>
    <dbReference type="NCBI Taxonomy" id="3228790"/>
    <lineage>
        <taxon>Bacteria</taxon>
        <taxon>Pseudomonadati</taxon>
        <taxon>Pseudomonadota</taxon>
        <taxon>Alphaproteobacteria</taxon>
        <taxon>Hyphomicrobiales</taxon>
        <taxon>Phyllobacteriaceae</taxon>
        <taxon>Mesorhizobium</taxon>
    </lineage>
</organism>
<dbReference type="InterPro" id="IPR019734">
    <property type="entry name" value="TPR_rpt"/>
</dbReference>
<feature type="domain" description="Methyltransferase type 11" evidence="2">
    <location>
        <begin position="149"/>
        <end position="240"/>
    </location>
</feature>
<dbReference type="EMBL" id="JBFOCI010000010">
    <property type="protein sequence ID" value="MEW9808711.1"/>
    <property type="molecule type" value="Genomic_DNA"/>
</dbReference>
<keyword evidence="1" id="KW-0802">TPR repeat</keyword>
<gene>
    <name evidence="3" type="ORF">ABUE31_22195</name>
</gene>
<name>A0ABV3R5W9_9HYPH</name>
<dbReference type="Gene3D" id="3.40.50.150">
    <property type="entry name" value="Vaccinia Virus protein VP39"/>
    <property type="match status" value="1"/>
</dbReference>
<feature type="repeat" description="TPR" evidence="1">
    <location>
        <begin position="48"/>
        <end position="81"/>
    </location>
</feature>
<comment type="caution">
    <text evidence="3">The sequence shown here is derived from an EMBL/GenBank/DDBJ whole genome shotgun (WGS) entry which is preliminary data.</text>
</comment>
<protein>
    <submittedName>
        <fullName evidence="3">Methyltransferase domain-containing protein</fullName>
    </submittedName>
</protein>
<dbReference type="PANTHER" id="PTHR43861:SF1">
    <property type="entry name" value="TRANS-ACONITATE 2-METHYLTRANSFERASE"/>
    <property type="match status" value="1"/>
</dbReference>
<keyword evidence="4" id="KW-1185">Reference proteome</keyword>
<reference evidence="3 4" key="1">
    <citation type="submission" date="2024-06" db="EMBL/GenBank/DDBJ databases">
        <authorList>
            <person name="Tuo L."/>
        </authorList>
    </citation>
    <scope>NUCLEOTIDE SEQUENCE [LARGE SCALE GENOMIC DNA]</scope>
    <source>
        <strain evidence="3 4">ZMM04-5</strain>
    </source>
</reference>
<dbReference type="InterPro" id="IPR029063">
    <property type="entry name" value="SAM-dependent_MTases_sf"/>
</dbReference>
<sequence>MSVKFSLSSGDPAADRRVDFALMLFAESDFSGATEMLLAALDMVPGWALGWYQLGEFHEAAGDMAAAVVAWRTALALDPADHSGASLKLALAEAGESAPVPPSAFVEMLFDQYAPKFDQALVDTLGYRVPEFLAEAISGARPGRFAVALDLGCGTGLMGERLRPFCDRLEGFDISAQMLRKAREKGVYDRMEKADLQAFAYDGPKADLVTAADVFMYVGALEGVVKTVAGLLVEGGLFAFSVESLDAPDGFWLRPSRRYAHSEAYVRRVLRDAGLAVVSLEERAIRQDRTEPVTGLIVVAELLPSR</sequence>
<dbReference type="InterPro" id="IPR013216">
    <property type="entry name" value="Methyltransf_11"/>
</dbReference>
<evidence type="ECO:0000259" key="2">
    <source>
        <dbReference type="Pfam" id="PF08241"/>
    </source>
</evidence>
<accession>A0ABV3R5W9</accession>
<dbReference type="SUPFAM" id="SSF53335">
    <property type="entry name" value="S-adenosyl-L-methionine-dependent methyltransferases"/>
    <property type="match status" value="1"/>
</dbReference>
<dbReference type="GO" id="GO:0008168">
    <property type="term" value="F:methyltransferase activity"/>
    <property type="evidence" value="ECO:0007669"/>
    <property type="project" value="UniProtKB-KW"/>
</dbReference>
<dbReference type="Gene3D" id="1.25.40.10">
    <property type="entry name" value="Tetratricopeptide repeat domain"/>
    <property type="match status" value="1"/>
</dbReference>
<keyword evidence="3" id="KW-0808">Transferase</keyword>
<evidence type="ECO:0000313" key="4">
    <source>
        <dbReference type="Proteomes" id="UP001556196"/>
    </source>
</evidence>
<dbReference type="GO" id="GO:0032259">
    <property type="term" value="P:methylation"/>
    <property type="evidence" value="ECO:0007669"/>
    <property type="project" value="UniProtKB-KW"/>
</dbReference>
<dbReference type="CDD" id="cd02440">
    <property type="entry name" value="AdoMet_MTases"/>
    <property type="match status" value="1"/>
</dbReference>
<dbReference type="SMART" id="SM00028">
    <property type="entry name" value="TPR"/>
    <property type="match status" value="2"/>
</dbReference>
<dbReference type="RefSeq" id="WP_367725954.1">
    <property type="nucleotide sequence ID" value="NZ_JBFOCI010000010.1"/>
</dbReference>
<evidence type="ECO:0000256" key="1">
    <source>
        <dbReference type="PROSITE-ProRule" id="PRU00339"/>
    </source>
</evidence>
<dbReference type="PANTHER" id="PTHR43861">
    <property type="entry name" value="TRANS-ACONITATE 2-METHYLTRANSFERASE-RELATED"/>
    <property type="match status" value="1"/>
</dbReference>
<dbReference type="PROSITE" id="PS50005">
    <property type="entry name" value="TPR"/>
    <property type="match status" value="1"/>
</dbReference>
<dbReference type="Pfam" id="PF08241">
    <property type="entry name" value="Methyltransf_11"/>
    <property type="match status" value="1"/>
</dbReference>
<dbReference type="Proteomes" id="UP001556196">
    <property type="component" value="Unassembled WGS sequence"/>
</dbReference>
<dbReference type="SUPFAM" id="SSF48452">
    <property type="entry name" value="TPR-like"/>
    <property type="match status" value="1"/>
</dbReference>